<name>A0A3P3VQC7_9GAMM</name>
<comment type="caution">
    <text evidence="6">The sequence shown here is derived from an EMBL/GenBank/DDBJ whole genome shotgun (WGS) entry which is preliminary data.</text>
</comment>
<keyword evidence="1" id="KW-0547">Nucleotide-binding</keyword>
<evidence type="ECO:0000256" key="1">
    <source>
        <dbReference type="ARBA" id="ARBA00022741"/>
    </source>
</evidence>
<evidence type="ECO:0000313" key="6">
    <source>
        <dbReference type="EMBL" id="RRJ83856.1"/>
    </source>
</evidence>
<dbReference type="Pfam" id="PF00004">
    <property type="entry name" value="AAA"/>
    <property type="match status" value="1"/>
</dbReference>
<proteinExistence type="inferred from homology"/>
<dbReference type="SMART" id="SM00382">
    <property type="entry name" value="AAA"/>
    <property type="match status" value="1"/>
</dbReference>
<reference evidence="6 7" key="1">
    <citation type="submission" date="2018-08" db="EMBL/GenBank/DDBJ databases">
        <authorList>
            <person name="Khan S.A."/>
        </authorList>
    </citation>
    <scope>NUCLEOTIDE SEQUENCE [LARGE SCALE GENOMIC DNA]</scope>
    <source>
        <strain evidence="6 7">GTF-13</strain>
    </source>
</reference>
<dbReference type="Gene3D" id="1.10.8.60">
    <property type="match status" value="1"/>
</dbReference>
<dbReference type="AlphaFoldDB" id="A0A3P3VQC7"/>
<dbReference type="RefSeq" id="WP_125014229.1">
    <property type="nucleotide sequence ID" value="NZ_QWEZ01000001.1"/>
</dbReference>
<feature type="domain" description="AAA+ ATPase" evidence="5">
    <location>
        <begin position="265"/>
        <end position="398"/>
    </location>
</feature>
<evidence type="ECO:0000256" key="2">
    <source>
        <dbReference type="ARBA" id="ARBA00022840"/>
    </source>
</evidence>
<dbReference type="GO" id="GO:0016887">
    <property type="term" value="F:ATP hydrolysis activity"/>
    <property type="evidence" value="ECO:0007669"/>
    <property type="project" value="InterPro"/>
</dbReference>
<dbReference type="InterPro" id="IPR041569">
    <property type="entry name" value="AAA_lid_3"/>
</dbReference>
<evidence type="ECO:0000313" key="7">
    <source>
        <dbReference type="Proteomes" id="UP000280792"/>
    </source>
</evidence>
<evidence type="ECO:0000256" key="4">
    <source>
        <dbReference type="ARBA" id="ARBA00040480"/>
    </source>
</evidence>
<evidence type="ECO:0000259" key="5">
    <source>
        <dbReference type="SMART" id="SM00382"/>
    </source>
</evidence>
<dbReference type="InterPro" id="IPR003959">
    <property type="entry name" value="ATPase_AAA_core"/>
</dbReference>
<accession>A0A3P3VQC7</accession>
<gene>
    <name evidence="6" type="ORF">D0544_01690</name>
</gene>
<dbReference type="PANTHER" id="PTHR42960">
    <property type="entry name" value="YCF46 PROTEIN"/>
    <property type="match status" value="1"/>
</dbReference>
<dbReference type="Proteomes" id="UP000280792">
    <property type="component" value="Unassembled WGS sequence"/>
</dbReference>
<dbReference type="InterPro" id="IPR003593">
    <property type="entry name" value="AAA+_ATPase"/>
</dbReference>
<dbReference type="SUPFAM" id="SSF52540">
    <property type="entry name" value="P-loop containing nucleoside triphosphate hydrolases"/>
    <property type="match status" value="1"/>
</dbReference>
<dbReference type="Pfam" id="PF17862">
    <property type="entry name" value="AAA_lid_3"/>
    <property type="match status" value="1"/>
</dbReference>
<evidence type="ECO:0000256" key="3">
    <source>
        <dbReference type="ARBA" id="ARBA00038088"/>
    </source>
</evidence>
<dbReference type="InterPro" id="IPR052381">
    <property type="entry name" value="AAA_domain_protein"/>
</dbReference>
<dbReference type="Gene3D" id="3.40.50.300">
    <property type="entry name" value="P-loop containing nucleotide triphosphate hydrolases"/>
    <property type="match status" value="1"/>
</dbReference>
<keyword evidence="2" id="KW-0067">ATP-binding</keyword>
<comment type="similarity">
    <text evidence="3">Belongs to the AAA ATPase family. Highly divergent.</text>
</comment>
<sequence>MQAQVRDLEVMLDAGAGLLVIESPDEPQVLQLMTRLALARSLPLFCWSVADGLRSLGFGERVDSQQYTEPEPLLRHIRGYSGGGLFVLCDFHPYLKDEPLNTRLLKEIAMGEAQPRSTVVLLSHAFSLPDELTHYAARFELGMPSDDQLLGIIREEAQQWSASNRNKRVKTDSRSLNQLVEHLKGLSWGEARKLARNAIVNDGAIDATDVEMVQRDKFTLMNRDDVLIYEFDTARFADVGGLEAFKAWLSQRQQAFLEPGPELDSPKGVMLLGVQGSGKSLAAKAVAGVWNLPLLRLDFGVLYNKYFGETERNLRRALQLAEAMAPAVLWVDEIEKSLASGDNDQGTSKRILGTLLTWMAERKSRVFLVATANDITRLPPELMRKGRMDEIFFVDLPSAAVREAIFSIHLQKRGQEPDRFDLGRLAGLCEGFSGAELEQLVVSALYRVQSSGGLLSQEQLEQAVLSTQPLAVVMAEEIDSLRAWARERTVPAH</sequence>
<reference evidence="6 7" key="2">
    <citation type="submission" date="2018-12" db="EMBL/GenBank/DDBJ databases">
        <title>Simiduia agarivorans gen. nov., sp. nov., a marine, agarolytic bacterium isolated from shallow coastal water from Keelung, Taiwan.</title>
        <authorList>
            <person name="Shieh W.Y."/>
        </authorList>
    </citation>
    <scope>NUCLEOTIDE SEQUENCE [LARGE SCALE GENOMIC DNA]</scope>
    <source>
        <strain evidence="6 7">GTF-13</strain>
    </source>
</reference>
<dbReference type="EMBL" id="QWEZ01000001">
    <property type="protein sequence ID" value="RRJ83856.1"/>
    <property type="molecule type" value="Genomic_DNA"/>
</dbReference>
<dbReference type="InterPro" id="IPR027417">
    <property type="entry name" value="P-loop_NTPase"/>
</dbReference>
<protein>
    <recommendedName>
        <fullName evidence="4">Uncharacterized AAA domain-containing protein ycf46</fullName>
    </recommendedName>
</protein>
<organism evidence="6 7">
    <name type="scientific">Aestuariirhabdus litorea</name>
    <dbReference type="NCBI Taxonomy" id="2528527"/>
    <lineage>
        <taxon>Bacteria</taxon>
        <taxon>Pseudomonadati</taxon>
        <taxon>Pseudomonadota</taxon>
        <taxon>Gammaproteobacteria</taxon>
        <taxon>Oceanospirillales</taxon>
        <taxon>Aestuariirhabdaceae</taxon>
        <taxon>Aestuariirhabdus</taxon>
    </lineage>
</organism>
<dbReference type="GO" id="GO:0005524">
    <property type="term" value="F:ATP binding"/>
    <property type="evidence" value="ECO:0007669"/>
    <property type="project" value="UniProtKB-KW"/>
</dbReference>
<dbReference type="PANTHER" id="PTHR42960:SF1">
    <property type="entry name" value="YCF46 PROTEIN"/>
    <property type="match status" value="1"/>
</dbReference>
<keyword evidence="7" id="KW-1185">Reference proteome</keyword>